<proteinExistence type="predicted"/>
<dbReference type="Proteomes" id="UP001500191">
    <property type="component" value="Unassembled WGS sequence"/>
</dbReference>
<dbReference type="RefSeq" id="WP_343757730.1">
    <property type="nucleotide sequence ID" value="NZ_BAAADB010000012.1"/>
</dbReference>
<reference evidence="2" key="1">
    <citation type="journal article" date="2019" name="Int. J. Syst. Evol. Microbiol.">
        <title>The Global Catalogue of Microorganisms (GCM) 10K type strain sequencing project: providing services to taxonomists for standard genome sequencing and annotation.</title>
        <authorList>
            <consortium name="The Broad Institute Genomics Platform"/>
            <consortium name="The Broad Institute Genome Sequencing Center for Infectious Disease"/>
            <person name="Wu L."/>
            <person name="Ma J."/>
        </authorList>
    </citation>
    <scope>NUCLEOTIDE SEQUENCE [LARGE SCALE GENOMIC DNA]</scope>
    <source>
        <strain evidence="2">JCM 14368</strain>
    </source>
</reference>
<comment type="caution">
    <text evidence="1">The sequence shown here is derived from an EMBL/GenBank/DDBJ whole genome shotgun (WGS) entry which is preliminary data.</text>
</comment>
<gene>
    <name evidence="1" type="ORF">GCM10008937_17010</name>
</gene>
<keyword evidence="2" id="KW-1185">Reference proteome</keyword>
<name>A0ABP3M164_9DEIO</name>
<dbReference type="PROSITE" id="PS51257">
    <property type="entry name" value="PROKAR_LIPOPROTEIN"/>
    <property type="match status" value="1"/>
</dbReference>
<evidence type="ECO:0008006" key="3">
    <source>
        <dbReference type="Google" id="ProtNLM"/>
    </source>
</evidence>
<evidence type="ECO:0000313" key="2">
    <source>
        <dbReference type="Proteomes" id="UP001500191"/>
    </source>
</evidence>
<protein>
    <recommendedName>
        <fullName evidence="3">Lipoprotein</fullName>
    </recommendedName>
</protein>
<evidence type="ECO:0000313" key="1">
    <source>
        <dbReference type="EMBL" id="GAA0509736.1"/>
    </source>
</evidence>
<dbReference type="EMBL" id="BAAADB010000012">
    <property type="protein sequence ID" value="GAA0509736.1"/>
    <property type="molecule type" value="Genomic_DNA"/>
</dbReference>
<accession>A0ABP3M164</accession>
<sequence length="236" mass="25309">MKTMNVIRLGGVGALCALLTACPSPPPPAPMGLTFTFPDTPAVDTLRLSGVAFGANGQYLQTIGYGGYLGSPPSNVANRANVYLDGYSLQNLQKSACLSPFKGGETDGMRDVVVTPDTVQTCNVYFVLYNDLNRNGRPESTEELYQTHSIYSYASEAFTYSFTSADGRTTESGARRKGWSLVAHEVRQPSATPGRYVVTMNSVPEADERLSVRLHEPTNRLISQGALLGGNLSGAK</sequence>
<organism evidence="1 2">
    <name type="scientific">Deinococcus depolymerans</name>
    <dbReference type="NCBI Taxonomy" id="392408"/>
    <lineage>
        <taxon>Bacteria</taxon>
        <taxon>Thermotogati</taxon>
        <taxon>Deinococcota</taxon>
        <taxon>Deinococci</taxon>
        <taxon>Deinococcales</taxon>
        <taxon>Deinococcaceae</taxon>
        <taxon>Deinococcus</taxon>
    </lineage>
</organism>